<dbReference type="SUPFAM" id="SSF82171">
    <property type="entry name" value="DPP6 N-terminal domain-like"/>
    <property type="match status" value="1"/>
</dbReference>
<dbReference type="Gene3D" id="3.40.50.1820">
    <property type="entry name" value="alpha/beta hydrolase"/>
    <property type="match status" value="1"/>
</dbReference>
<evidence type="ECO:0000313" key="4">
    <source>
        <dbReference type="EMBL" id="AZI57274.1"/>
    </source>
</evidence>
<keyword evidence="2" id="KW-0378">Hydrolase</keyword>
<sequence length="701" mass="74482">MTHHHGAPTTNGCDEKLSTPFDDLDAYMALPRMSGLTLSPDGTRLVVGCASLDAKSTAYRTALWEVDPAGTAPAVRLTRGAKGESGAAFTCGGDLLFTAARPDSDGNSEDDAPAGLWRLPARGGEAELVALMPGGVSGLRTARSAPVLLASTSMLASAVDTDSDEKLRKARKDNKVSAILHSGYPVRYWDADLGPDAPHLVVAELARDTSEIAGVRSAHLTFADLAPAPGQALREAHYDVSADGSMVATSWQVAEARGSQRSDLMLFNRSSGAKQVLVSGGNASWGEPAFSPDGSYVACVSESVSTPLQAPVIRVHLVNVADRSVRQLAASWDRWPASMAWLPDGTGLLITADDNGRSPIFHLDLASDHVTRITHDDAAYTDLQVAPDGSAVYALRSSYAAPAHPVRVVLAGDCGVVTPLQAPAPNPDLPGALTEVATHAADGHPVRGWLAMPAGASSATPAPLLLWIHGGPLGSWNAWSWRWNPWLMVAAGYAVLLPDPALSTGYGQEFIQRGWGAWGGAPYTDLLAVTDAAIARADIDASRTAAMGGSFGGYMANWVAGHTDRFSAIVTHASLWALDQFGPTTDASYYWGREMSPEMSEANSPHHHVGKIVTPMLVIHGDRDYRVPIGEGLRLWYELISKSQLPIDDDGKTAHRLLYFPNENHWVLSPQHAKIWYEVVLGFLAEHVLGQGAPTLPELLG</sequence>
<gene>
    <name evidence="4" type="ORF">EH165_02960</name>
</gene>
<feature type="domain" description="Peptidase S9 prolyl oligopeptidase catalytic" evidence="3">
    <location>
        <begin position="479"/>
        <end position="688"/>
    </location>
</feature>
<evidence type="ECO:0000259" key="3">
    <source>
        <dbReference type="Pfam" id="PF00326"/>
    </source>
</evidence>
<dbReference type="AlphaFoldDB" id="A0A3G8ZRZ2"/>
<dbReference type="OrthoDB" id="262125at2"/>
<dbReference type="InterPro" id="IPR011042">
    <property type="entry name" value="6-blade_b-propeller_TolB-like"/>
</dbReference>
<organism evidence="4 5">
    <name type="scientific">Nakamurella antarctica</name>
    <dbReference type="NCBI Taxonomy" id="1902245"/>
    <lineage>
        <taxon>Bacteria</taxon>
        <taxon>Bacillati</taxon>
        <taxon>Actinomycetota</taxon>
        <taxon>Actinomycetes</taxon>
        <taxon>Nakamurellales</taxon>
        <taxon>Nakamurellaceae</taxon>
        <taxon>Nakamurella</taxon>
    </lineage>
</organism>
<dbReference type="GO" id="GO:0006508">
    <property type="term" value="P:proteolysis"/>
    <property type="evidence" value="ECO:0007669"/>
    <property type="project" value="InterPro"/>
</dbReference>
<keyword evidence="5" id="KW-1185">Reference proteome</keyword>
<dbReference type="PANTHER" id="PTHR42776:SF13">
    <property type="entry name" value="DIPEPTIDYL-PEPTIDASE 5"/>
    <property type="match status" value="1"/>
</dbReference>
<dbReference type="Pfam" id="PF00326">
    <property type="entry name" value="Peptidase_S9"/>
    <property type="match status" value="1"/>
</dbReference>
<dbReference type="InterPro" id="IPR001375">
    <property type="entry name" value="Peptidase_S9_cat"/>
</dbReference>
<keyword evidence="1" id="KW-0732">Signal</keyword>
<evidence type="ECO:0000256" key="2">
    <source>
        <dbReference type="ARBA" id="ARBA00022801"/>
    </source>
</evidence>
<dbReference type="GO" id="GO:0004252">
    <property type="term" value="F:serine-type endopeptidase activity"/>
    <property type="evidence" value="ECO:0007669"/>
    <property type="project" value="TreeGrafter"/>
</dbReference>
<dbReference type="PANTHER" id="PTHR42776">
    <property type="entry name" value="SERINE PEPTIDASE S9 FAMILY MEMBER"/>
    <property type="match status" value="1"/>
</dbReference>
<dbReference type="Proteomes" id="UP000268084">
    <property type="component" value="Chromosome"/>
</dbReference>
<dbReference type="Gene3D" id="2.120.10.30">
    <property type="entry name" value="TolB, C-terminal domain"/>
    <property type="match status" value="2"/>
</dbReference>
<name>A0A3G8ZRZ2_9ACTN</name>
<dbReference type="SUPFAM" id="SSF53474">
    <property type="entry name" value="alpha/beta-Hydrolases"/>
    <property type="match status" value="1"/>
</dbReference>
<protein>
    <submittedName>
        <fullName evidence="4">S9 family peptidase</fullName>
    </submittedName>
</protein>
<dbReference type="EMBL" id="CP034170">
    <property type="protein sequence ID" value="AZI57274.1"/>
    <property type="molecule type" value="Genomic_DNA"/>
</dbReference>
<reference evidence="4 5" key="1">
    <citation type="submission" date="2018-11" db="EMBL/GenBank/DDBJ databases">
        <authorList>
            <person name="Da X."/>
        </authorList>
    </citation>
    <scope>NUCLEOTIDE SEQUENCE [LARGE SCALE GENOMIC DNA]</scope>
    <source>
        <strain evidence="4 5">S14-144</strain>
    </source>
</reference>
<evidence type="ECO:0000313" key="5">
    <source>
        <dbReference type="Proteomes" id="UP000268084"/>
    </source>
</evidence>
<dbReference type="KEGG" id="nak:EH165_02960"/>
<reference evidence="4 5" key="2">
    <citation type="submission" date="2018-12" db="EMBL/GenBank/DDBJ databases">
        <title>Nakamurella antarcticus sp. nov., isolated from Antarctica South Shetland Islands soil.</title>
        <authorList>
            <person name="Peng F."/>
        </authorList>
    </citation>
    <scope>NUCLEOTIDE SEQUENCE [LARGE SCALE GENOMIC DNA]</scope>
    <source>
        <strain evidence="4 5">S14-144</strain>
    </source>
</reference>
<accession>A0A3G8ZRZ2</accession>
<evidence type="ECO:0000256" key="1">
    <source>
        <dbReference type="ARBA" id="ARBA00022729"/>
    </source>
</evidence>
<dbReference type="RefSeq" id="WP_124797959.1">
    <property type="nucleotide sequence ID" value="NZ_CP034170.1"/>
</dbReference>
<dbReference type="InterPro" id="IPR029058">
    <property type="entry name" value="AB_hydrolase_fold"/>
</dbReference>
<proteinExistence type="predicted"/>